<accession>A0AAE0BEM7</accession>
<dbReference type="Proteomes" id="UP001190700">
    <property type="component" value="Unassembled WGS sequence"/>
</dbReference>
<evidence type="ECO:0000256" key="1">
    <source>
        <dbReference type="SAM" id="MobiDB-lite"/>
    </source>
</evidence>
<comment type="caution">
    <text evidence="2">The sequence shown here is derived from an EMBL/GenBank/DDBJ whole genome shotgun (WGS) entry which is preliminary data.</text>
</comment>
<name>A0AAE0BEM7_9CHLO</name>
<dbReference type="InterPro" id="IPR016024">
    <property type="entry name" value="ARM-type_fold"/>
</dbReference>
<dbReference type="AlphaFoldDB" id="A0AAE0BEM7"/>
<proteinExistence type="predicted"/>
<feature type="compositionally biased region" description="Low complexity" evidence="1">
    <location>
        <begin position="265"/>
        <end position="281"/>
    </location>
</feature>
<feature type="region of interest" description="Disordered" evidence="1">
    <location>
        <begin position="260"/>
        <end position="289"/>
    </location>
</feature>
<protein>
    <submittedName>
        <fullName evidence="2">Uncharacterized protein</fullName>
    </submittedName>
</protein>
<evidence type="ECO:0000313" key="2">
    <source>
        <dbReference type="EMBL" id="KAK3235037.1"/>
    </source>
</evidence>
<reference evidence="2 3" key="1">
    <citation type="journal article" date="2015" name="Genome Biol. Evol.">
        <title>Comparative Genomics of a Bacterivorous Green Alga Reveals Evolutionary Causalities and Consequences of Phago-Mixotrophic Mode of Nutrition.</title>
        <authorList>
            <person name="Burns J.A."/>
            <person name="Paasch A."/>
            <person name="Narechania A."/>
            <person name="Kim E."/>
        </authorList>
    </citation>
    <scope>NUCLEOTIDE SEQUENCE [LARGE SCALE GENOMIC DNA]</scope>
    <source>
        <strain evidence="2 3">PLY_AMNH</strain>
    </source>
</reference>
<gene>
    <name evidence="2" type="ORF">CYMTET_54742</name>
</gene>
<evidence type="ECO:0000313" key="3">
    <source>
        <dbReference type="Proteomes" id="UP001190700"/>
    </source>
</evidence>
<dbReference type="SUPFAM" id="SSF48371">
    <property type="entry name" value="ARM repeat"/>
    <property type="match status" value="1"/>
</dbReference>
<organism evidence="2 3">
    <name type="scientific">Cymbomonas tetramitiformis</name>
    <dbReference type="NCBI Taxonomy" id="36881"/>
    <lineage>
        <taxon>Eukaryota</taxon>
        <taxon>Viridiplantae</taxon>
        <taxon>Chlorophyta</taxon>
        <taxon>Pyramimonadophyceae</taxon>
        <taxon>Pyramimonadales</taxon>
        <taxon>Pyramimonadaceae</taxon>
        <taxon>Cymbomonas</taxon>
    </lineage>
</organism>
<dbReference type="EMBL" id="LGRX02035385">
    <property type="protein sequence ID" value="KAK3235037.1"/>
    <property type="molecule type" value="Genomic_DNA"/>
</dbReference>
<keyword evidence="3" id="KW-1185">Reference proteome</keyword>
<sequence>MAPLQAKAKAKALVKLGLLSNQEDPVKNVDVAMYEWPKSPGRDDFSAIFTIVDGEAGNETEWKCTLRIPRDAPFGRVLEKVKHALGLSSITRSRRSTFLKHAAERSSETNFWVVQPLFDKDVPLHNKLHRKIENDEQWRLATADQEWDSATWKAKYVEFLCRCMLSDEPQPEYRGSHGLWELAQNPEHHKYFTKEVMKTLIASLSSRKSELVLYSARITWALSVSASMRSLLVACKGMRTVLDILAWSFDMIDEHKPVPSRKSAKVSAAAKPAGAPEARVASPGGGTQTATVAPEGAVVADGPGQRVPSAEIPLHLRNVDPKLQRGIQAALLGSMRVLVCDQICRSAMLAEDPAFSLLAAISSHEYPKSPMSIEGTHSNKHSNETIATEVLYSALLRDPVVRQELTARQTIAHVMPNTSLHSKHALKCCASSLFIFTIQQQGRDQLVQSGHVARAVDTLAQLCRWAAEHLAPRRFFLQGGDSKAQAERDEVAAVLHIGAAALWGAAEALCSSGEVLRAGAIAVLVEAITLALAHSSADWRPIIWLLCSVSLLAADTTSQAAHAKHLVEGGIVDQLQTVLLEYPTEKWVAVDWEVYTVAVVVLGLLAAHSGDELGALEENRGLVGLLRGTLNEYRSMTCLLHSATSPGSAVNRLLDEVVMGATMVLATDYDASTHPDAKQNIVRLLQLLSRALKLPGPQMGAHLQYLVACMWCLGRSPAPRKLMMEEGVLNELVEASTALDAAVVASRSIRDPILVACQFQVALMWLMIGDVKDAFLGAKSEARSGAMYCLQACLSHVFPGMHDIYLPPPAMIPLPPPLLKAYMRLLRPYLLMS</sequence>